<organism evidence="2">
    <name type="scientific">Cacopsylla melanoneura</name>
    <dbReference type="NCBI Taxonomy" id="428564"/>
    <lineage>
        <taxon>Eukaryota</taxon>
        <taxon>Metazoa</taxon>
        <taxon>Ecdysozoa</taxon>
        <taxon>Arthropoda</taxon>
        <taxon>Hexapoda</taxon>
        <taxon>Insecta</taxon>
        <taxon>Pterygota</taxon>
        <taxon>Neoptera</taxon>
        <taxon>Paraneoptera</taxon>
        <taxon>Hemiptera</taxon>
        <taxon>Sternorrhyncha</taxon>
        <taxon>Psylloidea</taxon>
        <taxon>Psyllidae</taxon>
        <taxon>Psyllinae</taxon>
        <taxon>Cacopsylla</taxon>
    </lineage>
</organism>
<evidence type="ECO:0000259" key="1">
    <source>
        <dbReference type="Pfam" id="PF08337"/>
    </source>
</evidence>
<dbReference type="GO" id="GO:0005886">
    <property type="term" value="C:plasma membrane"/>
    <property type="evidence" value="ECO:0007669"/>
    <property type="project" value="TreeGrafter"/>
</dbReference>
<sequence>MTTMDCLSPPVPTLPTSSSLSLRFWVNLIKNPNFVFDIHKSNIVDSCLSVVAQAFMDSCGTSDHRLSKNSPSSKLLYAKDIPAYKEMVERYYSDIKSMPAISDQDMNAMLAEESRLHISEFSTNCALYELYTYASKYNEQLTVTLEEDEFSQKQRLAYKLEQVHNIMIAE</sequence>
<protein>
    <submittedName>
        <fullName evidence="2">Plexin-A4</fullName>
    </submittedName>
</protein>
<dbReference type="PANTHER" id="PTHR22625">
    <property type="entry name" value="PLEXIN"/>
    <property type="match status" value="1"/>
</dbReference>
<dbReference type="PANTHER" id="PTHR22625:SF70">
    <property type="entry name" value="PLEXIN A, ISOFORM A"/>
    <property type="match status" value="1"/>
</dbReference>
<dbReference type="GO" id="GO:0002116">
    <property type="term" value="C:semaphorin receptor complex"/>
    <property type="evidence" value="ECO:0007669"/>
    <property type="project" value="TreeGrafter"/>
</dbReference>
<proteinExistence type="predicted"/>
<dbReference type="InterPro" id="IPR031148">
    <property type="entry name" value="Plexin"/>
</dbReference>
<dbReference type="Gene3D" id="1.10.506.10">
    <property type="entry name" value="GTPase Activation - p120gap, domain 1"/>
    <property type="match status" value="1"/>
</dbReference>
<feature type="domain" description="Plexin cytoplasmic RasGAP" evidence="1">
    <location>
        <begin position="17"/>
        <end position="141"/>
    </location>
</feature>
<dbReference type="Pfam" id="PF08337">
    <property type="entry name" value="Plexin_cytopl"/>
    <property type="match status" value="1"/>
</dbReference>
<dbReference type="SUPFAM" id="SSF48350">
    <property type="entry name" value="GTPase activation domain, GAP"/>
    <property type="match status" value="1"/>
</dbReference>
<dbReference type="InterPro" id="IPR008936">
    <property type="entry name" value="Rho_GTPase_activation_prot"/>
</dbReference>
<name>A0A8D8LME8_9HEMI</name>
<dbReference type="AlphaFoldDB" id="A0A8D8LME8"/>
<accession>A0A8D8LME8</accession>
<dbReference type="EMBL" id="HBUF01027033">
    <property type="protein sequence ID" value="CAG6613265.1"/>
    <property type="molecule type" value="Transcribed_RNA"/>
</dbReference>
<dbReference type="GO" id="GO:0030334">
    <property type="term" value="P:regulation of cell migration"/>
    <property type="evidence" value="ECO:0007669"/>
    <property type="project" value="TreeGrafter"/>
</dbReference>
<evidence type="ECO:0000313" key="2">
    <source>
        <dbReference type="EMBL" id="CAG6613265.1"/>
    </source>
</evidence>
<reference evidence="2" key="1">
    <citation type="submission" date="2021-05" db="EMBL/GenBank/DDBJ databases">
        <authorList>
            <person name="Alioto T."/>
            <person name="Alioto T."/>
            <person name="Gomez Garrido J."/>
        </authorList>
    </citation>
    <scope>NUCLEOTIDE SEQUENCE</scope>
</reference>
<dbReference type="InterPro" id="IPR013548">
    <property type="entry name" value="Plexin_cytoplasmic_RasGAP_dom"/>
</dbReference>
<dbReference type="GO" id="GO:0017154">
    <property type="term" value="F:semaphorin receptor activity"/>
    <property type="evidence" value="ECO:0007669"/>
    <property type="project" value="InterPro"/>
</dbReference>